<sequence>MTAKVNPGGAVPGLAQLPEGQAVCRLPVKVLQFGEGNFLRGFVDWMVQRCNAQGLFGGGVAVTQPRPAGKPNLEKLKAQRGAYTLLVRGLQDGRKVEEREIVSVFARMIDPYEEWDAFLALADSPELEFVVSNTTEAGLAYQQAEWNPGAPVASFPGKLTVFLYRRFVTFAGDPERGLVHLPCELLERNGDLLLNIVLRHADDWRLSEAFKRWVRASNRFVNTLVDRIVTGYPREEADGLFAAWGYSDPLLATAEPYHLWAIQATDGLESRLPLAQAGLNVRWVEDLTPYQLLKVRILNGAHTMMATLGLADGLSEVREAMEHPAWGEVWERALRDEVLPGLPLPRAEADAYVSGTLDRFRNPYIRHRLTDIAMNSLSKWRTRLLPSLKAYAQAEGSIPVVIARSLAALIWLYRPRDAYAADGAPAEPRDDETLVEAVRGAWAPGPAGGGYDPARTAANILRLEAVWGEDLTALDGLAEAVAASLAERFGRGDGRTRSGA</sequence>
<comment type="caution">
    <text evidence="6">The sequence shown here is derived from an EMBL/GenBank/DDBJ whole genome shotgun (WGS) entry which is preliminary data.</text>
</comment>
<dbReference type="Gene3D" id="1.10.1040.10">
    <property type="entry name" value="N-(1-d-carboxylethyl)-l-norvaline Dehydrogenase, domain 2"/>
    <property type="match status" value="1"/>
</dbReference>
<gene>
    <name evidence="6" type="ORF">I8J29_17095</name>
</gene>
<feature type="domain" description="Mannitol dehydrogenase N-terminal" evidence="4">
    <location>
        <begin position="29"/>
        <end position="273"/>
    </location>
</feature>
<dbReference type="InterPro" id="IPR013131">
    <property type="entry name" value="Mannitol_DH_N"/>
</dbReference>
<dbReference type="Gene3D" id="3.40.50.720">
    <property type="entry name" value="NAD(P)-binding Rossmann-like Domain"/>
    <property type="match status" value="1"/>
</dbReference>
<reference evidence="6 7" key="1">
    <citation type="submission" date="2021-03" db="EMBL/GenBank/DDBJ databases">
        <title>Paenibacillus artemisicola MWE-103 whole genome sequence.</title>
        <authorList>
            <person name="Ham Y.J."/>
        </authorList>
    </citation>
    <scope>NUCLEOTIDE SEQUENCE [LARGE SCALE GENOMIC DNA]</scope>
    <source>
        <strain evidence="6 7">MWE-103</strain>
    </source>
</reference>
<keyword evidence="7" id="KW-1185">Reference proteome</keyword>
<proteinExistence type="predicted"/>
<dbReference type="Pfam" id="PF08125">
    <property type="entry name" value="Mannitol_dh_C"/>
    <property type="match status" value="1"/>
</dbReference>
<keyword evidence="1" id="KW-0560">Oxidoreductase</keyword>
<evidence type="ECO:0000259" key="4">
    <source>
        <dbReference type="Pfam" id="PF01232"/>
    </source>
</evidence>
<dbReference type="InterPro" id="IPR008927">
    <property type="entry name" value="6-PGluconate_DH-like_C_sf"/>
</dbReference>
<accession>A0ABS3WCA8</accession>
<dbReference type="Proteomes" id="UP000670947">
    <property type="component" value="Unassembled WGS sequence"/>
</dbReference>
<dbReference type="Pfam" id="PF01232">
    <property type="entry name" value="Mannitol_dh"/>
    <property type="match status" value="1"/>
</dbReference>
<dbReference type="InterPro" id="IPR013328">
    <property type="entry name" value="6PGD_dom2"/>
</dbReference>
<evidence type="ECO:0000256" key="2">
    <source>
        <dbReference type="ARBA" id="ARBA00023027"/>
    </source>
</evidence>
<comment type="catalytic activity">
    <reaction evidence="3">
        <text>D-mannitol 1-phosphate + NAD(+) = beta-D-fructose 6-phosphate + NADH + H(+)</text>
        <dbReference type="Rhea" id="RHEA:19661"/>
        <dbReference type="ChEBI" id="CHEBI:15378"/>
        <dbReference type="ChEBI" id="CHEBI:57540"/>
        <dbReference type="ChEBI" id="CHEBI:57634"/>
        <dbReference type="ChEBI" id="CHEBI:57945"/>
        <dbReference type="ChEBI" id="CHEBI:61381"/>
        <dbReference type="EC" id="1.1.1.17"/>
    </reaction>
</comment>
<evidence type="ECO:0000259" key="5">
    <source>
        <dbReference type="Pfam" id="PF08125"/>
    </source>
</evidence>
<keyword evidence="2" id="KW-0520">NAD</keyword>
<name>A0ABS3WCA8_9BACL</name>
<dbReference type="EMBL" id="JAGGDJ010000013">
    <property type="protein sequence ID" value="MBO7745926.1"/>
    <property type="molecule type" value="Genomic_DNA"/>
</dbReference>
<dbReference type="SUPFAM" id="SSF48179">
    <property type="entry name" value="6-phosphogluconate dehydrogenase C-terminal domain-like"/>
    <property type="match status" value="1"/>
</dbReference>
<dbReference type="InterPro" id="IPR013118">
    <property type="entry name" value="Mannitol_DH_C"/>
</dbReference>
<evidence type="ECO:0000256" key="1">
    <source>
        <dbReference type="ARBA" id="ARBA00023002"/>
    </source>
</evidence>
<evidence type="ECO:0000313" key="6">
    <source>
        <dbReference type="EMBL" id="MBO7745926.1"/>
    </source>
</evidence>
<evidence type="ECO:0000256" key="3">
    <source>
        <dbReference type="ARBA" id="ARBA00048615"/>
    </source>
</evidence>
<protein>
    <submittedName>
        <fullName evidence="6">Tagaturonate reductase</fullName>
    </submittedName>
</protein>
<organism evidence="6 7">
    <name type="scientific">Paenibacillus artemisiicola</name>
    <dbReference type="NCBI Taxonomy" id="1172618"/>
    <lineage>
        <taxon>Bacteria</taxon>
        <taxon>Bacillati</taxon>
        <taxon>Bacillota</taxon>
        <taxon>Bacilli</taxon>
        <taxon>Bacillales</taxon>
        <taxon>Paenibacillaceae</taxon>
        <taxon>Paenibacillus</taxon>
    </lineage>
</organism>
<dbReference type="SUPFAM" id="SSF51735">
    <property type="entry name" value="NAD(P)-binding Rossmann-fold domains"/>
    <property type="match status" value="1"/>
</dbReference>
<evidence type="ECO:0000313" key="7">
    <source>
        <dbReference type="Proteomes" id="UP000670947"/>
    </source>
</evidence>
<dbReference type="NCBIfam" id="NF002969">
    <property type="entry name" value="PRK03643.1"/>
    <property type="match status" value="1"/>
</dbReference>
<dbReference type="PANTHER" id="PTHR30524:SF0">
    <property type="entry name" value="ALTRONATE OXIDOREDUCTASE-RELATED"/>
    <property type="match status" value="1"/>
</dbReference>
<dbReference type="PANTHER" id="PTHR30524">
    <property type="entry name" value="MANNITOL-1-PHOSPHATE 5-DEHYDROGENASE"/>
    <property type="match status" value="1"/>
</dbReference>
<dbReference type="RefSeq" id="WP_208848747.1">
    <property type="nucleotide sequence ID" value="NZ_JAGGDJ010000013.1"/>
</dbReference>
<dbReference type="InterPro" id="IPR036291">
    <property type="entry name" value="NAD(P)-bd_dom_sf"/>
</dbReference>
<feature type="domain" description="Mannitol dehydrogenase C-terminal" evidence="5">
    <location>
        <begin position="286"/>
        <end position="485"/>
    </location>
</feature>